<sequence>MRSCSRERSGCWAYGHRQGPLVVVFFISINFIVHGHPSPSVLCLG</sequence>
<organism evidence="1">
    <name type="scientific">Arundo donax</name>
    <name type="common">Giant reed</name>
    <name type="synonym">Donax arundinaceus</name>
    <dbReference type="NCBI Taxonomy" id="35708"/>
    <lineage>
        <taxon>Eukaryota</taxon>
        <taxon>Viridiplantae</taxon>
        <taxon>Streptophyta</taxon>
        <taxon>Embryophyta</taxon>
        <taxon>Tracheophyta</taxon>
        <taxon>Spermatophyta</taxon>
        <taxon>Magnoliopsida</taxon>
        <taxon>Liliopsida</taxon>
        <taxon>Poales</taxon>
        <taxon>Poaceae</taxon>
        <taxon>PACMAD clade</taxon>
        <taxon>Arundinoideae</taxon>
        <taxon>Arundineae</taxon>
        <taxon>Arundo</taxon>
    </lineage>
</organism>
<dbReference type="EMBL" id="GBRH01169462">
    <property type="protein sequence ID" value="JAE28434.1"/>
    <property type="molecule type" value="Transcribed_RNA"/>
</dbReference>
<reference evidence="1" key="1">
    <citation type="submission" date="2014-09" db="EMBL/GenBank/DDBJ databases">
        <authorList>
            <person name="Magalhaes I.L.F."/>
            <person name="Oliveira U."/>
            <person name="Santos F.R."/>
            <person name="Vidigal T.H.D.A."/>
            <person name="Brescovit A.D."/>
            <person name="Santos A.J."/>
        </authorList>
    </citation>
    <scope>NUCLEOTIDE SEQUENCE</scope>
    <source>
        <tissue evidence="1">Shoot tissue taken approximately 20 cm above the soil surface</tissue>
    </source>
</reference>
<accession>A0A0A9GY14</accession>
<proteinExistence type="predicted"/>
<dbReference type="AlphaFoldDB" id="A0A0A9GY14"/>
<protein>
    <submittedName>
        <fullName evidence="1">Uncharacterized protein</fullName>
    </submittedName>
</protein>
<reference evidence="1" key="2">
    <citation type="journal article" date="2015" name="Data Brief">
        <title>Shoot transcriptome of the giant reed, Arundo donax.</title>
        <authorList>
            <person name="Barrero R.A."/>
            <person name="Guerrero F.D."/>
            <person name="Moolhuijzen P."/>
            <person name="Goolsby J.A."/>
            <person name="Tidwell J."/>
            <person name="Bellgard S.E."/>
            <person name="Bellgard M.I."/>
        </authorList>
    </citation>
    <scope>NUCLEOTIDE SEQUENCE</scope>
    <source>
        <tissue evidence="1">Shoot tissue taken approximately 20 cm above the soil surface</tissue>
    </source>
</reference>
<name>A0A0A9GY14_ARUDO</name>
<evidence type="ECO:0000313" key="1">
    <source>
        <dbReference type="EMBL" id="JAE28434.1"/>
    </source>
</evidence>